<dbReference type="EMBL" id="LDJJ01000084">
    <property type="protein sequence ID" value="KRG62294.1"/>
    <property type="molecule type" value="Genomic_DNA"/>
</dbReference>
<dbReference type="GO" id="GO:0004177">
    <property type="term" value="F:aminopeptidase activity"/>
    <property type="evidence" value="ECO:0007669"/>
    <property type="project" value="UniProtKB-KW"/>
</dbReference>
<protein>
    <submittedName>
        <fullName evidence="2">Aminopeptidase</fullName>
    </submittedName>
</protein>
<keyword evidence="1" id="KW-0732">Signal</keyword>
<reference evidence="2 3" key="1">
    <citation type="submission" date="2015-05" db="EMBL/GenBank/DDBJ databases">
        <title>Genome sequencing and analysis of members of genus Stenotrophomonas.</title>
        <authorList>
            <person name="Patil P.P."/>
            <person name="Midha S."/>
            <person name="Patil P.B."/>
        </authorList>
    </citation>
    <scope>NUCLEOTIDE SEQUENCE [LARGE SCALE GENOMIC DNA]</scope>
    <source>
        <strain evidence="2 3">DSM 18941</strain>
    </source>
</reference>
<comment type="caution">
    <text evidence="2">The sequence shown here is derived from an EMBL/GenBank/DDBJ whole genome shotgun (WGS) entry which is preliminary data.</text>
</comment>
<dbReference type="PROSITE" id="PS51257">
    <property type="entry name" value="PROKAR_LIPOPROTEIN"/>
    <property type="match status" value="1"/>
</dbReference>
<keyword evidence="2" id="KW-0031">Aminopeptidase</keyword>
<dbReference type="Gene3D" id="3.50.30.30">
    <property type="match status" value="1"/>
</dbReference>
<feature type="signal peptide" evidence="1">
    <location>
        <begin position="1"/>
        <end position="16"/>
    </location>
</feature>
<gene>
    <name evidence="2" type="ORF">ABB27_18335</name>
</gene>
<feature type="non-terminal residue" evidence="2">
    <location>
        <position position="206"/>
    </location>
</feature>
<dbReference type="AlphaFoldDB" id="A0A0R0BYL7"/>
<keyword evidence="2" id="KW-0645">Protease</keyword>
<keyword evidence="2" id="KW-0378">Hydrolase</keyword>
<keyword evidence="3" id="KW-1185">Reference proteome</keyword>
<dbReference type="SUPFAM" id="SSF53187">
    <property type="entry name" value="Zn-dependent exopeptidases"/>
    <property type="match status" value="1"/>
</dbReference>
<dbReference type="Proteomes" id="UP000051863">
    <property type="component" value="Unassembled WGS sequence"/>
</dbReference>
<evidence type="ECO:0000313" key="3">
    <source>
        <dbReference type="Proteomes" id="UP000051863"/>
    </source>
</evidence>
<feature type="chain" id="PRO_5006393234" evidence="1">
    <location>
        <begin position="17"/>
        <end position="206"/>
    </location>
</feature>
<accession>A0A0R0BYL7</accession>
<dbReference type="Gene3D" id="3.40.630.10">
    <property type="entry name" value="Zn peptidases"/>
    <property type="match status" value="1"/>
</dbReference>
<evidence type="ECO:0000313" key="2">
    <source>
        <dbReference type="EMBL" id="KRG62294.1"/>
    </source>
</evidence>
<organism evidence="2 3">
    <name type="scientific">Stenotrophomonas terrae</name>
    <dbReference type="NCBI Taxonomy" id="405446"/>
    <lineage>
        <taxon>Bacteria</taxon>
        <taxon>Pseudomonadati</taxon>
        <taxon>Pseudomonadota</taxon>
        <taxon>Gammaproteobacteria</taxon>
        <taxon>Lysobacterales</taxon>
        <taxon>Lysobacteraceae</taxon>
        <taxon>Stenotrophomonas</taxon>
    </lineage>
</organism>
<name>A0A0R0BYL7_9GAMM</name>
<evidence type="ECO:0000256" key="1">
    <source>
        <dbReference type="SAM" id="SignalP"/>
    </source>
</evidence>
<sequence length="206" mass="22438">MQRKLLLCLAATAALAACKQEAPAPAASAPAPAPAPAHTFAGGINAADFGELVKHLASDEFEGRAPGSNGEELTVNYIRDQMQRIGLQPGNGDSWFQEVPMTETTADPNTVLKIQQGDTSRDLVFGTDMVIGTRSGQPEIKIDNSELVFVGYGVDAPEQNWNDYTGQDWKGKTVVMFVNDPGFHTDDATLFDGKRMTYYGRWTYKF</sequence>
<proteinExistence type="predicted"/>